<dbReference type="PANTHER" id="PTHR36306">
    <property type="entry name" value="ALPHA-AMYLASE-RELATED-RELATED"/>
    <property type="match status" value="1"/>
</dbReference>
<dbReference type="EMBL" id="CP007030">
    <property type="protein sequence ID" value="AHF01765.1"/>
    <property type="molecule type" value="Genomic_DNA"/>
</dbReference>
<dbReference type="eggNOG" id="COG1449">
    <property type="taxonomic scope" value="Bacteria"/>
</dbReference>
<dbReference type="Proteomes" id="UP000005380">
    <property type="component" value="Chromosome"/>
</dbReference>
<keyword evidence="5" id="KW-0378">Hydrolase</keyword>
<dbReference type="PANTHER" id="PTHR36306:SF1">
    <property type="entry name" value="ALPHA-AMYLASE-RELATED"/>
    <property type="match status" value="1"/>
</dbReference>
<protein>
    <submittedName>
        <fullName evidence="5">Glycoside hydrolase</fullName>
    </submittedName>
</protein>
<dbReference type="KEGG" id="tao:THIAE_08350"/>
<keyword evidence="6" id="KW-1185">Reference proteome</keyword>
<comment type="similarity">
    <text evidence="1 3">Belongs to the glycosyl hydrolase 57 family.</text>
</comment>
<name>W0DT42_9GAMM</name>
<evidence type="ECO:0000256" key="2">
    <source>
        <dbReference type="ARBA" id="ARBA00023277"/>
    </source>
</evidence>
<dbReference type="HOGENOM" id="CLU_005603_1_0_6"/>
<dbReference type="InterPro" id="IPR027291">
    <property type="entry name" value="Glyco_hydro_38_N_sf"/>
</dbReference>
<dbReference type="InterPro" id="IPR004300">
    <property type="entry name" value="Glyco_hydro_57_N"/>
</dbReference>
<feature type="domain" description="Glycoside hydrolase family 57 N-terminal" evidence="4">
    <location>
        <begin position="11"/>
        <end position="441"/>
    </location>
</feature>
<keyword evidence="2 3" id="KW-0119">Carbohydrate metabolism</keyword>
<dbReference type="RefSeq" id="WP_006460757.1">
    <property type="nucleotide sequence ID" value="NZ_CP007030.1"/>
</dbReference>
<evidence type="ECO:0000313" key="6">
    <source>
        <dbReference type="Proteomes" id="UP000005380"/>
    </source>
</evidence>
<reference evidence="5 6" key="1">
    <citation type="submission" date="2013-12" db="EMBL/GenBank/DDBJ databases">
        <authorList>
            <consortium name="DOE Joint Genome Institute"/>
            <person name="Kappler U."/>
            <person name="Huntemann M."/>
            <person name="Han J."/>
            <person name="Chen A."/>
            <person name="Kyrpides N."/>
            <person name="Mavromatis K."/>
            <person name="Markowitz V."/>
            <person name="Palaniappan K."/>
            <person name="Ivanova N."/>
            <person name="Schaumberg A."/>
            <person name="Pati A."/>
            <person name="Liolios K."/>
            <person name="Nordberg H.P."/>
            <person name="Cantor M.N."/>
            <person name="Hua S.X."/>
            <person name="Woyke T."/>
        </authorList>
    </citation>
    <scope>NUCLEOTIDE SEQUENCE [LARGE SCALE GENOMIC DNA]</scope>
    <source>
        <strain evidence="6">AL2</strain>
    </source>
</reference>
<gene>
    <name evidence="5" type="ORF">THIAE_08350</name>
</gene>
<accession>W0DT42</accession>
<evidence type="ECO:0000313" key="5">
    <source>
        <dbReference type="EMBL" id="AHF01765.1"/>
    </source>
</evidence>
<dbReference type="AlphaFoldDB" id="W0DT42"/>
<organism evidence="5 6">
    <name type="scientific">Thiomicrospira aerophila AL3</name>
    <dbReference type="NCBI Taxonomy" id="717772"/>
    <lineage>
        <taxon>Bacteria</taxon>
        <taxon>Pseudomonadati</taxon>
        <taxon>Pseudomonadota</taxon>
        <taxon>Gammaproteobacteria</taxon>
        <taxon>Thiotrichales</taxon>
        <taxon>Piscirickettsiaceae</taxon>
        <taxon>Thiomicrospira</taxon>
    </lineage>
</organism>
<dbReference type="InParanoid" id="W0DT42"/>
<dbReference type="Pfam" id="PF03065">
    <property type="entry name" value="Glyco_hydro_57"/>
    <property type="match status" value="1"/>
</dbReference>
<dbReference type="GO" id="GO:0005975">
    <property type="term" value="P:carbohydrate metabolic process"/>
    <property type="evidence" value="ECO:0007669"/>
    <property type="project" value="InterPro"/>
</dbReference>
<sequence>MSALPKVKVVLCWHMHQPHYRDGLNGQYRLPWVYLHAIKDYTDMAALLEQNPAARVVVNFAPVLLEQLDDYSQQLKLWREEKHLMQDNLLNLLAGAKSIPSSVQGRMELVRACRRAYAPTMIKPFPAFSRLLDLLDGFNEHSPIYREKMAYLNDGYFRDLLVWYHLAWMGASLRDNDSRVKALLAKERGYDHADQDCLVDIIYDAIADIIPRYKALWQRGQIELSMTPYGHPIVPLLIDFKSLEEAMPDAPKPQASHYPDGYARAQWHLEYGLKVFESHFGHQPKGVWLSEGAVSEAAVGLLDEMDFAWTASGEGVWRHSCERSQINPHDLACKKALYQPMQQGSKNCKVFFRDDGLSDFIGFQYKDWQADHAAKDFAQHMGNIANFLGERAEESVVSIILDGENAWEYYPNNAQAFLTALYKELAEHPQVEMTTFGDAIENGAKARHLTRLKAGSWVYGSFSTWMGDPDKNRGWDLLVAAKRAYDQQIANNVLTTEQVYLATQQLAVCEGSDWFWWFGDYNPADSVSDFDQLYRRHLTRLYQLLHLVPPEELEIPLSKGGGNAENSGTMRRNI</sequence>
<dbReference type="CDD" id="cd10796">
    <property type="entry name" value="GH57N_APU"/>
    <property type="match status" value="1"/>
</dbReference>
<dbReference type="InterPro" id="IPR052046">
    <property type="entry name" value="GH57_Enzymes"/>
</dbReference>
<dbReference type="OrthoDB" id="9759321at2"/>
<dbReference type="STRING" id="717772.THIAE_08350"/>
<evidence type="ECO:0000256" key="1">
    <source>
        <dbReference type="ARBA" id="ARBA00006821"/>
    </source>
</evidence>
<dbReference type="InterPro" id="IPR011330">
    <property type="entry name" value="Glyco_hydro/deAcase_b/a-brl"/>
</dbReference>
<proteinExistence type="inferred from homology"/>
<dbReference type="SUPFAM" id="SSF88713">
    <property type="entry name" value="Glycoside hydrolase/deacetylase"/>
    <property type="match status" value="1"/>
</dbReference>
<evidence type="ECO:0000256" key="3">
    <source>
        <dbReference type="RuleBase" id="RU361196"/>
    </source>
</evidence>
<dbReference type="GO" id="GO:0016787">
    <property type="term" value="F:hydrolase activity"/>
    <property type="evidence" value="ECO:0007669"/>
    <property type="project" value="UniProtKB-KW"/>
</dbReference>
<evidence type="ECO:0000259" key="4">
    <source>
        <dbReference type="Pfam" id="PF03065"/>
    </source>
</evidence>
<dbReference type="Gene3D" id="3.20.110.10">
    <property type="entry name" value="Glycoside hydrolase 38, N terminal domain"/>
    <property type="match status" value="1"/>
</dbReference>